<proteinExistence type="inferred from homology"/>
<dbReference type="GO" id="GO:0005886">
    <property type="term" value="C:plasma membrane"/>
    <property type="evidence" value="ECO:0007669"/>
    <property type="project" value="UniProtKB-SubCell"/>
</dbReference>
<keyword evidence="4 9" id="KW-0812">Transmembrane</keyword>
<feature type="transmembrane region" description="Helical" evidence="9">
    <location>
        <begin position="12"/>
        <end position="30"/>
    </location>
</feature>
<dbReference type="CDD" id="cd06582">
    <property type="entry name" value="TM_PBP1_LivH_like"/>
    <property type="match status" value="1"/>
</dbReference>
<feature type="transmembrane region" description="Helical" evidence="9">
    <location>
        <begin position="95"/>
        <end position="114"/>
    </location>
</feature>
<dbReference type="Pfam" id="PF02653">
    <property type="entry name" value="BPD_transp_2"/>
    <property type="match status" value="1"/>
</dbReference>
<dbReference type="InterPro" id="IPR001851">
    <property type="entry name" value="ABC_transp_permease"/>
</dbReference>
<comment type="subcellular location">
    <subcellularLocation>
        <location evidence="1">Cell membrane</location>
        <topology evidence="1">Multi-pass membrane protein</topology>
    </subcellularLocation>
</comment>
<keyword evidence="5" id="KW-0029">Amino-acid transport</keyword>
<reference evidence="10 11" key="1">
    <citation type="submission" date="2020-08" db="EMBL/GenBank/DDBJ databases">
        <title>Bridging the membrane lipid divide: bacteria of the FCB group superphylum have the potential to synthesize archaeal ether lipids.</title>
        <authorList>
            <person name="Villanueva L."/>
            <person name="Von Meijenfeldt F.A.B."/>
            <person name="Westbye A.B."/>
            <person name="Yadav S."/>
            <person name="Hopmans E.C."/>
            <person name="Dutilh B.E."/>
            <person name="Sinninghe Damste J.S."/>
        </authorList>
    </citation>
    <scope>NUCLEOTIDE SEQUENCE [LARGE SCALE GENOMIC DNA]</scope>
    <source>
        <strain evidence="10">NIOZ-UU27</strain>
    </source>
</reference>
<feature type="transmembrane region" description="Helical" evidence="9">
    <location>
        <begin position="258"/>
        <end position="278"/>
    </location>
</feature>
<accession>A0A8J6T7S9</accession>
<dbReference type="PANTHER" id="PTHR11795">
    <property type="entry name" value="BRANCHED-CHAIN AMINO ACID TRANSPORT SYSTEM PERMEASE PROTEIN LIVH"/>
    <property type="match status" value="1"/>
</dbReference>
<evidence type="ECO:0000256" key="8">
    <source>
        <dbReference type="ARBA" id="ARBA00037998"/>
    </source>
</evidence>
<dbReference type="EMBL" id="JACNJD010000219">
    <property type="protein sequence ID" value="MBC8177594.1"/>
    <property type="molecule type" value="Genomic_DNA"/>
</dbReference>
<evidence type="ECO:0000256" key="3">
    <source>
        <dbReference type="ARBA" id="ARBA00022475"/>
    </source>
</evidence>
<evidence type="ECO:0000313" key="11">
    <source>
        <dbReference type="Proteomes" id="UP000650524"/>
    </source>
</evidence>
<sequence length="287" mass="30829">MIEYLEPLINGILLGGLYGVVGIGLSMVFGIMRQVNLAHGELMILSSYLSLVFLQVLGLHPLVTLILVAPLMFFIGYLIQILLFNRVMQRGMEPFLMISFGLSIIIQNALLLIFTPDARSLETAMVIKGVDVFGLFNIPLIYLVNFTVGALVLTALHQFMKRTYMGWAINASADNETAAKLMGINVNKVYAYALGIAAVTAAISGVLVGMSFTFYPHSGTQYLIIAFGVVIIGGLGSLPGTFLGGLVLGVSQLFGGRILGPGFQLLSGYIILLIILTVRPQGILGGR</sequence>
<name>A0A8J6T7S9_9DELT</name>
<keyword evidence="2" id="KW-0813">Transport</keyword>
<keyword evidence="6 9" id="KW-1133">Transmembrane helix</keyword>
<feature type="transmembrane region" description="Helical" evidence="9">
    <location>
        <begin position="189"/>
        <end position="215"/>
    </location>
</feature>
<feature type="transmembrane region" description="Helical" evidence="9">
    <location>
        <begin position="134"/>
        <end position="156"/>
    </location>
</feature>
<comment type="similarity">
    <text evidence="8">Belongs to the binding-protein-dependent transport system permease family. LivHM subfamily.</text>
</comment>
<keyword evidence="7 9" id="KW-0472">Membrane</keyword>
<evidence type="ECO:0000256" key="2">
    <source>
        <dbReference type="ARBA" id="ARBA00022448"/>
    </source>
</evidence>
<gene>
    <name evidence="10" type="ORF">H8E19_09330</name>
</gene>
<feature type="transmembrane region" description="Helical" evidence="9">
    <location>
        <begin position="65"/>
        <end position="83"/>
    </location>
</feature>
<dbReference type="GO" id="GO:0022857">
    <property type="term" value="F:transmembrane transporter activity"/>
    <property type="evidence" value="ECO:0007669"/>
    <property type="project" value="InterPro"/>
</dbReference>
<dbReference type="AlphaFoldDB" id="A0A8J6T7S9"/>
<evidence type="ECO:0000313" key="10">
    <source>
        <dbReference type="EMBL" id="MBC8177594.1"/>
    </source>
</evidence>
<evidence type="ECO:0000256" key="9">
    <source>
        <dbReference type="SAM" id="Phobius"/>
    </source>
</evidence>
<feature type="transmembrane region" description="Helical" evidence="9">
    <location>
        <begin position="42"/>
        <end position="59"/>
    </location>
</feature>
<feature type="transmembrane region" description="Helical" evidence="9">
    <location>
        <begin position="221"/>
        <end position="246"/>
    </location>
</feature>
<evidence type="ECO:0000256" key="5">
    <source>
        <dbReference type="ARBA" id="ARBA00022970"/>
    </source>
</evidence>
<dbReference type="InterPro" id="IPR052157">
    <property type="entry name" value="BCAA_transport_permease"/>
</dbReference>
<dbReference type="PANTHER" id="PTHR11795:SF445">
    <property type="entry name" value="AMINO ACID ABC TRANSPORTER PERMEASE PROTEIN"/>
    <property type="match status" value="1"/>
</dbReference>
<evidence type="ECO:0000256" key="4">
    <source>
        <dbReference type="ARBA" id="ARBA00022692"/>
    </source>
</evidence>
<dbReference type="Proteomes" id="UP000650524">
    <property type="component" value="Unassembled WGS sequence"/>
</dbReference>
<evidence type="ECO:0000256" key="7">
    <source>
        <dbReference type="ARBA" id="ARBA00023136"/>
    </source>
</evidence>
<keyword evidence="3" id="KW-1003">Cell membrane</keyword>
<comment type="caution">
    <text evidence="10">The sequence shown here is derived from an EMBL/GenBank/DDBJ whole genome shotgun (WGS) entry which is preliminary data.</text>
</comment>
<evidence type="ECO:0000256" key="6">
    <source>
        <dbReference type="ARBA" id="ARBA00022989"/>
    </source>
</evidence>
<dbReference type="GO" id="GO:0006865">
    <property type="term" value="P:amino acid transport"/>
    <property type="evidence" value="ECO:0007669"/>
    <property type="project" value="UniProtKB-KW"/>
</dbReference>
<organism evidence="10 11">
    <name type="scientific">Candidatus Desulfacyla euxinica</name>
    <dbReference type="NCBI Taxonomy" id="2841693"/>
    <lineage>
        <taxon>Bacteria</taxon>
        <taxon>Deltaproteobacteria</taxon>
        <taxon>Candidatus Desulfacyla</taxon>
    </lineage>
</organism>
<evidence type="ECO:0000256" key="1">
    <source>
        <dbReference type="ARBA" id="ARBA00004651"/>
    </source>
</evidence>
<protein>
    <submittedName>
        <fullName evidence="10">Branched-chain amino acid ABC transporter permease</fullName>
    </submittedName>
</protein>